<dbReference type="AlphaFoldDB" id="A0A1H6WC14"/>
<dbReference type="RefSeq" id="WP_090336780.1">
    <property type="nucleotide sequence ID" value="NZ_FNXY01000005.1"/>
</dbReference>
<dbReference type="EMBL" id="FNXY01000005">
    <property type="protein sequence ID" value="SEJ10370.1"/>
    <property type="molecule type" value="Genomic_DNA"/>
</dbReference>
<dbReference type="Proteomes" id="UP000199532">
    <property type="component" value="Unassembled WGS sequence"/>
</dbReference>
<sequence>MPIEDQLKKAIIQMPPKEKDKLLIRLITKDKALTDKLYFELIEESSTIQERRESIMARITRLTKNVQDSPGWILMDMRNLSGDITYHVKVTKDKIGALELNIFLLNTFLSSYSDKLKVYTSRTDKCALYIAKKALTILNGLNKLEEDYRVDYKKDTNKMLKLVHQLCSKMYARQLNVPEEWE</sequence>
<evidence type="ECO:0000313" key="1">
    <source>
        <dbReference type="EMBL" id="SEJ10370.1"/>
    </source>
</evidence>
<proteinExistence type="predicted"/>
<keyword evidence="2" id="KW-1185">Reference proteome</keyword>
<name>A0A1H6WC14_9BACT</name>
<reference evidence="1 2" key="1">
    <citation type="submission" date="2016-10" db="EMBL/GenBank/DDBJ databases">
        <authorList>
            <person name="de Groot N.N."/>
        </authorList>
    </citation>
    <scope>NUCLEOTIDE SEQUENCE [LARGE SCALE GENOMIC DNA]</scope>
    <source>
        <strain evidence="1 2">DSM 19938</strain>
    </source>
</reference>
<gene>
    <name evidence="1" type="ORF">SAMN04487995_3227</name>
</gene>
<organism evidence="1 2">
    <name type="scientific">Dyadobacter koreensis</name>
    <dbReference type="NCBI Taxonomy" id="408657"/>
    <lineage>
        <taxon>Bacteria</taxon>
        <taxon>Pseudomonadati</taxon>
        <taxon>Bacteroidota</taxon>
        <taxon>Cytophagia</taxon>
        <taxon>Cytophagales</taxon>
        <taxon>Spirosomataceae</taxon>
        <taxon>Dyadobacter</taxon>
    </lineage>
</organism>
<accession>A0A1H6WC14</accession>
<evidence type="ECO:0000313" key="2">
    <source>
        <dbReference type="Proteomes" id="UP000199532"/>
    </source>
</evidence>
<dbReference type="OrthoDB" id="1432119at2"/>
<protein>
    <submittedName>
        <fullName evidence="1">Uncharacterized protein</fullName>
    </submittedName>
</protein>
<dbReference type="STRING" id="408657.SAMN04487995_3227"/>